<dbReference type="OrthoDB" id="9802264at2"/>
<organism evidence="6 7">
    <name type="scientific">Brenneria rubrifaciens</name>
    <dbReference type="NCBI Taxonomy" id="55213"/>
    <lineage>
        <taxon>Bacteria</taxon>
        <taxon>Pseudomonadati</taxon>
        <taxon>Pseudomonadota</taxon>
        <taxon>Gammaproteobacteria</taxon>
        <taxon>Enterobacterales</taxon>
        <taxon>Pectobacteriaceae</taxon>
        <taxon>Brenneria</taxon>
    </lineage>
</organism>
<evidence type="ECO:0000256" key="4">
    <source>
        <dbReference type="ARBA" id="ARBA00022840"/>
    </source>
</evidence>
<dbReference type="Pfam" id="PF00005">
    <property type="entry name" value="ABC_tran"/>
    <property type="match status" value="1"/>
</dbReference>
<evidence type="ECO:0000313" key="7">
    <source>
        <dbReference type="Proteomes" id="UP000299580"/>
    </source>
</evidence>
<dbReference type="EMBL" id="CP034035">
    <property type="protein sequence ID" value="QCR10398.1"/>
    <property type="molecule type" value="Genomic_DNA"/>
</dbReference>
<dbReference type="AlphaFoldDB" id="A0A4P8QTD9"/>
<dbReference type="InterPro" id="IPR017871">
    <property type="entry name" value="ABC_transporter-like_CS"/>
</dbReference>
<feature type="domain" description="ABC transporter" evidence="5">
    <location>
        <begin position="5"/>
        <end position="238"/>
    </location>
</feature>
<dbReference type="InterPro" id="IPR003439">
    <property type="entry name" value="ABC_transporter-like_ATP-bd"/>
</dbReference>
<dbReference type="SUPFAM" id="SSF52540">
    <property type="entry name" value="P-loop containing nucleoside triphosphate hydrolases"/>
    <property type="match status" value="1"/>
</dbReference>
<keyword evidence="2" id="KW-0813">Transport</keyword>
<dbReference type="GO" id="GO:0016887">
    <property type="term" value="F:ATP hydrolysis activity"/>
    <property type="evidence" value="ECO:0007669"/>
    <property type="project" value="InterPro"/>
</dbReference>
<evidence type="ECO:0000259" key="5">
    <source>
        <dbReference type="PROSITE" id="PS50893"/>
    </source>
</evidence>
<dbReference type="Gene3D" id="3.40.50.300">
    <property type="entry name" value="P-loop containing nucleotide triphosphate hydrolases"/>
    <property type="match status" value="1"/>
</dbReference>
<name>A0A4P8QTD9_9GAMM</name>
<dbReference type="PROSITE" id="PS50893">
    <property type="entry name" value="ABC_TRANSPORTER_2"/>
    <property type="match status" value="1"/>
</dbReference>
<dbReference type="PANTHER" id="PTHR42788:SF13">
    <property type="entry name" value="ALIPHATIC SULFONATES IMPORT ATP-BINDING PROTEIN SSUB"/>
    <property type="match status" value="1"/>
</dbReference>
<gene>
    <name evidence="6" type="ORF">EH207_15570</name>
</gene>
<dbReference type="InterPro" id="IPR050166">
    <property type="entry name" value="ABC_transporter_ATP-bind"/>
</dbReference>
<comment type="similarity">
    <text evidence="1">Belongs to the ABC transporter superfamily.</text>
</comment>
<proteinExistence type="inferred from homology"/>
<evidence type="ECO:0000256" key="2">
    <source>
        <dbReference type="ARBA" id="ARBA00022448"/>
    </source>
</evidence>
<dbReference type="PROSITE" id="PS00211">
    <property type="entry name" value="ABC_TRANSPORTER_1"/>
    <property type="match status" value="1"/>
</dbReference>
<dbReference type="KEGG" id="brb:EH207_15570"/>
<sequence length="261" mass="29182">MQDKIDIHRVSRYFDSADGERTIALDSVSIDIEKNEFIVLVGPSGCGKSTLLRILAGLIKPSAGKVDVYNQPLTEPREQSGIVFQSATLLPWLTVLENIYFPLRLVGKKITEETEHQAKALLSVAGLEGFETRMPKELSGGMQQRVAICRALLKDPDLLLMDEPFGALDALTREEMTLELLRIWSERPKTVVFVTHSVSEAVILADRVVVMSARPGKIADIVPINLPRPRAFSMTALPEFTEKSERIRQQILQRKGGNRYD</sequence>
<dbReference type="Proteomes" id="UP000299580">
    <property type="component" value="Chromosome"/>
</dbReference>
<evidence type="ECO:0000256" key="1">
    <source>
        <dbReference type="ARBA" id="ARBA00005417"/>
    </source>
</evidence>
<evidence type="ECO:0000313" key="6">
    <source>
        <dbReference type="EMBL" id="QCR10398.1"/>
    </source>
</evidence>
<accession>A0A4P8QTD9</accession>
<keyword evidence="7" id="KW-1185">Reference proteome</keyword>
<evidence type="ECO:0000256" key="3">
    <source>
        <dbReference type="ARBA" id="ARBA00022741"/>
    </source>
</evidence>
<keyword evidence="4 6" id="KW-0067">ATP-binding</keyword>
<dbReference type="InterPro" id="IPR027417">
    <property type="entry name" value="P-loop_NTPase"/>
</dbReference>
<dbReference type="GO" id="GO:0005524">
    <property type="term" value="F:ATP binding"/>
    <property type="evidence" value="ECO:0007669"/>
    <property type="project" value="UniProtKB-KW"/>
</dbReference>
<dbReference type="PANTHER" id="PTHR42788">
    <property type="entry name" value="TAURINE IMPORT ATP-BINDING PROTEIN-RELATED"/>
    <property type="match status" value="1"/>
</dbReference>
<keyword evidence="3" id="KW-0547">Nucleotide-binding</keyword>
<protein>
    <submittedName>
        <fullName evidence="6">ABC transporter ATP-binding protein</fullName>
    </submittedName>
</protein>
<dbReference type="CDD" id="cd03293">
    <property type="entry name" value="ABC_NrtD_SsuB_transporters"/>
    <property type="match status" value="1"/>
</dbReference>
<dbReference type="InterPro" id="IPR003593">
    <property type="entry name" value="AAA+_ATPase"/>
</dbReference>
<reference evidence="6 7" key="1">
    <citation type="submission" date="2018-11" db="EMBL/GenBank/DDBJ databases">
        <title>Genome sequences of Brenneria nigrifluens and Brenneria rubrifaciens.</title>
        <authorList>
            <person name="Poret-Peterson A.T."/>
            <person name="McClean A.E."/>
            <person name="Kluepfel D.A."/>
        </authorList>
    </citation>
    <scope>NUCLEOTIDE SEQUENCE [LARGE SCALE GENOMIC DNA]</scope>
    <source>
        <strain evidence="6 7">6D370</strain>
    </source>
</reference>
<dbReference type="SMART" id="SM00382">
    <property type="entry name" value="AAA"/>
    <property type="match status" value="1"/>
</dbReference>